<dbReference type="RefSeq" id="WP_072864321.1">
    <property type="nucleotide sequence ID" value="NZ_FQUX01000008.1"/>
</dbReference>
<dbReference type="AlphaFoldDB" id="A0A1M5F330"/>
<evidence type="ECO:0000256" key="1">
    <source>
        <dbReference type="SAM" id="SignalP"/>
    </source>
</evidence>
<feature type="chain" id="PRO_5012635298" description="GLPGLI family protein" evidence="1">
    <location>
        <begin position="19"/>
        <end position="240"/>
    </location>
</feature>
<keyword evidence="3" id="KW-1185">Reference proteome</keyword>
<organism evidence="2 3">
    <name type="scientific">Arenibacter palladensis</name>
    <dbReference type="NCBI Taxonomy" id="237373"/>
    <lineage>
        <taxon>Bacteria</taxon>
        <taxon>Pseudomonadati</taxon>
        <taxon>Bacteroidota</taxon>
        <taxon>Flavobacteriia</taxon>
        <taxon>Flavobacteriales</taxon>
        <taxon>Flavobacteriaceae</taxon>
        <taxon>Arenibacter</taxon>
    </lineage>
</organism>
<sequence>MKKSVLFLVACAFQAGMAQTNHIVDNYPLKAMDLVLFSFGMDNPLTIGTISDSGEIALNFPTDLNFITDDVKANFMTDTAFTLFSKCDNSYDILAEDKNIKAAGGGYISLSTKENPYSGLLFMVTDENLVPWLESYGDIDAVLGSYFELLYVESDFDYQGACTSTVTYTENNPVETQYAYDLKLKAGFNFIEYKIESVAEQKIPSMYEENVFDKIKKPGKITVTSSQSAIPNTKLIGKYF</sequence>
<protein>
    <recommendedName>
        <fullName evidence="4">GLPGLI family protein</fullName>
    </recommendedName>
</protein>
<evidence type="ECO:0008006" key="4">
    <source>
        <dbReference type="Google" id="ProtNLM"/>
    </source>
</evidence>
<name>A0A1M5F330_9FLAO</name>
<reference evidence="3" key="1">
    <citation type="submission" date="2016-11" db="EMBL/GenBank/DDBJ databases">
        <authorList>
            <person name="Varghese N."/>
            <person name="Submissions S."/>
        </authorList>
    </citation>
    <scope>NUCLEOTIDE SEQUENCE [LARGE SCALE GENOMIC DNA]</scope>
    <source>
        <strain evidence="3">DSM 17539</strain>
    </source>
</reference>
<gene>
    <name evidence="2" type="ORF">SAMN03080594_108123</name>
</gene>
<dbReference type="EMBL" id="FQUX01000008">
    <property type="protein sequence ID" value="SHF85907.1"/>
    <property type="molecule type" value="Genomic_DNA"/>
</dbReference>
<dbReference type="OrthoDB" id="1418179at2"/>
<evidence type="ECO:0000313" key="2">
    <source>
        <dbReference type="EMBL" id="SHF85907.1"/>
    </source>
</evidence>
<proteinExistence type="predicted"/>
<dbReference type="Proteomes" id="UP000184406">
    <property type="component" value="Unassembled WGS sequence"/>
</dbReference>
<accession>A0A1M5F330</accession>
<keyword evidence="1" id="KW-0732">Signal</keyword>
<evidence type="ECO:0000313" key="3">
    <source>
        <dbReference type="Proteomes" id="UP000184406"/>
    </source>
</evidence>
<feature type="signal peptide" evidence="1">
    <location>
        <begin position="1"/>
        <end position="18"/>
    </location>
</feature>